<dbReference type="EMBL" id="RCMI01000009">
    <property type="protein sequence ID" value="KAG2943429.1"/>
    <property type="molecule type" value="Genomic_DNA"/>
</dbReference>
<dbReference type="Proteomes" id="UP000697107">
    <property type="component" value="Unassembled WGS sequence"/>
</dbReference>
<dbReference type="VEuPathDB" id="FungiDB:PC110_g2908"/>
<dbReference type="EMBL" id="RCMK01000013">
    <property type="protein sequence ID" value="KAG2954451.1"/>
    <property type="molecule type" value="Genomic_DNA"/>
</dbReference>
<keyword evidence="7" id="KW-1185">Reference proteome</keyword>
<dbReference type="AlphaFoldDB" id="A0A329SY54"/>
<reference evidence="1" key="2">
    <citation type="submission" date="2018-10" db="EMBL/GenBank/DDBJ databases">
        <title>Effector identification in a new, highly contiguous assembly of the strawberry crown rot pathogen Phytophthora cactorum.</title>
        <authorList>
            <person name="Armitage A.D."/>
            <person name="Nellist C.F."/>
            <person name="Bates H."/>
            <person name="Vickerstaff R.J."/>
            <person name="Harrison R.J."/>
        </authorList>
    </citation>
    <scope>NUCLEOTIDE SEQUENCE</scope>
    <source>
        <strain evidence="1">15-7</strain>
        <strain evidence="2">4032</strain>
        <strain evidence="3">4040</strain>
        <strain evidence="4">P415</strain>
        <strain evidence="5">P421</strain>
    </source>
</reference>
<evidence type="ECO:0000313" key="7">
    <source>
        <dbReference type="Proteomes" id="UP000251314"/>
    </source>
</evidence>
<dbReference type="Proteomes" id="UP000736787">
    <property type="component" value="Unassembled WGS sequence"/>
</dbReference>
<gene>
    <name evidence="6" type="ORF">PC110_g2908</name>
    <name evidence="1" type="ORF">PC113_g16074</name>
    <name evidence="2" type="ORF">PC115_g793</name>
    <name evidence="3" type="ORF">PC117_g1155</name>
    <name evidence="4" type="ORF">PC118_g1497</name>
    <name evidence="5" type="ORF">PC129_g20931</name>
</gene>
<dbReference type="Proteomes" id="UP000735874">
    <property type="component" value="Unassembled WGS sequence"/>
</dbReference>
<dbReference type="Proteomes" id="UP000760860">
    <property type="component" value="Unassembled WGS sequence"/>
</dbReference>
<accession>A0A329SY54</accession>
<dbReference type="EMBL" id="MJFZ01000040">
    <property type="protein sequence ID" value="RAW40838.1"/>
    <property type="molecule type" value="Genomic_DNA"/>
</dbReference>
<dbReference type="Proteomes" id="UP000251314">
    <property type="component" value="Unassembled WGS sequence"/>
</dbReference>
<dbReference type="OrthoDB" id="2126698at2759"/>
<sequence>MVAPVSPNETRPLLLQQEHETLAAIADCHELKPREPEPDAAKELQTLLALVYPVVGTTALEFLPGPTSIVLAGHMDSPYTQQYVDAATLSTMLMNLTNYSDLFRPLVGVGYVVFSSEWRQAI</sequence>
<dbReference type="Proteomes" id="UP000774804">
    <property type="component" value="Unassembled WGS sequence"/>
</dbReference>
<evidence type="ECO:0000313" key="6">
    <source>
        <dbReference type="EMBL" id="RAW40838.1"/>
    </source>
</evidence>
<evidence type="ECO:0000313" key="4">
    <source>
        <dbReference type="EMBL" id="KAG2998061.1"/>
    </source>
</evidence>
<dbReference type="EMBL" id="RCML01000019">
    <property type="protein sequence ID" value="KAG2998061.1"/>
    <property type="molecule type" value="Genomic_DNA"/>
</dbReference>
<protein>
    <submittedName>
        <fullName evidence="6">Uncharacterized protein</fullName>
    </submittedName>
</protein>
<organism evidence="6 7">
    <name type="scientific">Phytophthora cactorum</name>
    <dbReference type="NCBI Taxonomy" id="29920"/>
    <lineage>
        <taxon>Eukaryota</taxon>
        <taxon>Sar</taxon>
        <taxon>Stramenopiles</taxon>
        <taxon>Oomycota</taxon>
        <taxon>Peronosporomycetes</taxon>
        <taxon>Peronosporales</taxon>
        <taxon>Peronosporaceae</taxon>
        <taxon>Phytophthora</taxon>
    </lineage>
</organism>
<reference evidence="6 7" key="1">
    <citation type="submission" date="2018-01" db="EMBL/GenBank/DDBJ databases">
        <title>Draft genome of the strawberry crown rot pathogen Phytophthora cactorum.</title>
        <authorList>
            <person name="Armitage A.D."/>
            <person name="Lysoe E."/>
            <person name="Nellist C.F."/>
            <person name="Harrison R.J."/>
            <person name="Brurberg M.B."/>
        </authorList>
    </citation>
    <scope>NUCLEOTIDE SEQUENCE [LARGE SCALE GENOMIC DNA]</scope>
    <source>
        <strain evidence="6 7">10300</strain>
    </source>
</reference>
<evidence type="ECO:0000313" key="1">
    <source>
        <dbReference type="EMBL" id="KAG2851265.1"/>
    </source>
</evidence>
<proteinExistence type="predicted"/>
<evidence type="ECO:0000313" key="3">
    <source>
        <dbReference type="EMBL" id="KAG2954451.1"/>
    </source>
</evidence>
<name>A0A329SY54_9STRA</name>
<evidence type="ECO:0000313" key="5">
    <source>
        <dbReference type="EMBL" id="KAG3208037.1"/>
    </source>
</evidence>
<dbReference type="EMBL" id="RCMG01000620">
    <property type="protein sequence ID" value="KAG2851265.1"/>
    <property type="molecule type" value="Genomic_DNA"/>
</dbReference>
<dbReference type="STRING" id="29920.A0A329SY54"/>
<comment type="caution">
    <text evidence="6">The sequence shown here is derived from an EMBL/GenBank/DDBJ whole genome shotgun (WGS) entry which is preliminary data.</text>
</comment>
<evidence type="ECO:0000313" key="2">
    <source>
        <dbReference type="EMBL" id="KAG2943429.1"/>
    </source>
</evidence>
<dbReference type="EMBL" id="RCMV01001570">
    <property type="protein sequence ID" value="KAG3208037.1"/>
    <property type="molecule type" value="Genomic_DNA"/>
</dbReference>